<evidence type="ECO:0000256" key="1">
    <source>
        <dbReference type="ARBA" id="ARBA00022676"/>
    </source>
</evidence>
<dbReference type="Pfam" id="PF00156">
    <property type="entry name" value="Pribosyltran"/>
    <property type="match status" value="1"/>
</dbReference>
<organism evidence="5 6">
    <name type="scientific">Candidatus Sysuiplasma superficiale</name>
    <dbReference type="NCBI Taxonomy" id="2823368"/>
    <lineage>
        <taxon>Archaea</taxon>
        <taxon>Methanobacteriati</taxon>
        <taxon>Thermoplasmatota</taxon>
        <taxon>Thermoplasmata</taxon>
        <taxon>Candidatus Sysuiplasmatales</taxon>
        <taxon>Candidatus Sysuiplasmataceae</taxon>
        <taxon>Candidatus Sysuiplasma</taxon>
    </lineage>
</organism>
<feature type="domain" description="Phosphoribosyltransferase" evidence="3">
    <location>
        <begin position="11"/>
        <end position="157"/>
    </location>
</feature>
<name>A0A8J7YRH1_9ARCH</name>
<accession>A0A8J7YRH1</accession>
<dbReference type="GO" id="GO:0016757">
    <property type="term" value="F:glycosyltransferase activity"/>
    <property type="evidence" value="ECO:0007669"/>
    <property type="project" value="UniProtKB-KW"/>
</dbReference>
<dbReference type="Proteomes" id="UP000750197">
    <property type="component" value="Unassembled WGS sequence"/>
</dbReference>
<dbReference type="InterPro" id="IPR029057">
    <property type="entry name" value="PRTase-like"/>
</dbReference>
<dbReference type="InterPro" id="IPR000836">
    <property type="entry name" value="PRTase_dom"/>
</dbReference>
<dbReference type="PANTHER" id="PTHR43363:SF2">
    <property type="entry name" value="PHOSPHORIBOSYLTRANSFERASE"/>
    <property type="match status" value="1"/>
</dbReference>
<protein>
    <submittedName>
        <fullName evidence="5">Phosphoribosyltransferase</fullName>
    </submittedName>
</protein>
<dbReference type="AlphaFoldDB" id="A0A8J7YRH1"/>
<dbReference type="SUPFAM" id="SSF53271">
    <property type="entry name" value="PRTase-like"/>
    <property type="match status" value="1"/>
</dbReference>
<dbReference type="Proteomes" id="UP000716004">
    <property type="component" value="Unassembled WGS sequence"/>
</dbReference>
<keyword evidence="2" id="KW-0808">Transferase</keyword>
<keyword evidence="1 5" id="KW-0328">Glycosyltransferase</keyword>
<dbReference type="Gene3D" id="3.40.50.2020">
    <property type="match status" value="1"/>
</dbReference>
<evidence type="ECO:0000259" key="3">
    <source>
        <dbReference type="Pfam" id="PF00156"/>
    </source>
</evidence>
<evidence type="ECO:0000256" key="2">
    <source>
        <dbReference type="ARBA" id="ARBA00022679"/>
    </source>
</evidence>
<dbReference type="EMBL" id="JAHEAC010000003">
    <property type="protein sequence ID" value="MBX8643274.1"/>
    <property type="molecule type" value="Genomic_DNA"/>
</dbReference>
<comment type="caution">
    <text evidence="5">The sequence shown here is derived from an EMBL/GenBank/DDBJ whole genome shotgun (WGS) entry which is preliminary data.</text>
</comment>
<gene>
    <name evidence="4" type="ORF">J9259_05540</name>
    <name evidence="5" type="ORF">KIY12_00870</name>
</gene>
<evidence type="ECO:0000313" key="6">
    <source>
        <dbReference type="Proteomes" id="UP000750197"/>
    </source>
</evidence>
<dbReference type="PANTHER" id="PTHR43363">
    <property type="entry name" value="HYPOXANTHINE PHOSPHORIBOSYLTRANSFERASE"/>
    <property type="match status" value="1"/>
</dbReference>
<evidence type="ECO:0000313" key="4">
    <source>
        <dbReference type="EMBL" id="MBX8631965.1"/>
    </source>
</evidence>
<dbReference type="CDD" id="cd06223">
    <property type="entry name" value="PRTases_typeI"/>
    <property type="match status" value="1"/>
</dbReference>
<sequence>MAKTVPARLVEWKDIAAWCSTLGEKIVSSDFRPDVIVGMARGGWVPSRILCDELVVRGLISVKTQHWGITATRDGRAVLSSNISEDISGCRVLVVDDITDTGESIKLAFDHVRSQGALETRTATMLHINHSNFVPDYYAEEISSDRWTWFVFPWNYYEDMAKFITDIVSEKPSTVAEIRAGLESNNSIRLNERQLISVLIRLSRLGIISRRGKEWGKT</sequence>
<dbReference type="EMBL" id="JAGVSJ010000011">
    <property type="protein sequence ID" value="MBX8631965.1"/>
    <property type="molecule type" value="Genomic_DNA"/>
</dbReference>
<evidence type="ECO:0000313" key="5">
    <source>
        <dbReference type="EMBL" id="MBX8643274.1"/>
    </source>
</evidence>
<proteinExistence type="predicted"/>
<reference evidence="5" key="1">
    <citation type="submission" date="2021-05" db="EMBL/GenBank/DDBJ databases">
        <title>Genomic insights into ecological role and evolution of a novel Thermoplasmata order Candidatus Sysuiplasmatales.</title>
        <authorList>
            <person name="Yuan Y."/>
        </authorList>
    </citation>
    <scope>NUCLEOTIDE SEQUENCE</scope>
    <source>
        <strain evidence="5">TUT19-bin139</strain>
        <strain evidence="4">YP2-bin.285</strain>
    </source>
</reference>